<dbReference type="Pfam" id="PF22917">
    <property type="entry name" value="PRISE"/>
    <property type="match status" value="1"/>
</dbReference>
<evidence type="ECO:0000259" key="2">
    <source>
        <dbReference type="Pfam" id="PF22917"/>
    </source>
</evidence>
<dbReference type="InterPro" id="IPR036291">
    <property type="entry name" value="NAD(P)-bd_dom_sf"/>
</dbReference>
<feature type="region of interest" description="Disordered" evidence="1">
    <location>
        <begin position="392"/>
        <end position="436"/>
    </location>
</feature>
<accession>A0A6A7BA86</accession>
<name>A0A6A7BA86_9PLEO</name>
<dbReference type="CDD" id="cd08948">
    <property type="entry name" value="5beta-POR_like_SDR_a"/>
    <property type="match status" value="1"/>
</dbReference>
<reference evidence="3" key="1">
    <citation type="submission" date="2020-01" db="EMBL/GenBank/DDBJ databases">
        <authorList>
            <consortium name="DOE Joint Genome Institute"/>
            <person name="Haridas S."/>
            <person name="Albert R."/>
            <person name="Binder M."/>
            <person name="Bloem J."/>
            <person name="Labutti K."/>
            <person name="Salamov A."/>
            <person name="Andreopoulos B."/>
            <person name="Baker S.E."/>
            <person name="Barry K."/>
            <person name="Bills G."/>
            <person name="Bluhm B.H."/>
            <person name="Cannon C."/>
            <person name="Castanera R."/>
            <person name="Culley D.E."/>
            <person name="Daum C."/>
            <person name="Ezra D."/>
            <person name="Gonzalez J.B."/>
            <person name="Henrissat B."/>
            <person name="Kuo A."/>
            <person name="Liang C."/>
            <person name="Lipzen A."/>
            <person name="Lutzoni F."/>
            <person name="Magnuson J."/>
            <person name="Mondo S."/>
            <person name="Nolan M."/>
            <person name="Ohm R."/>
            <person name="Pangilinan J."/>
            <person name="Park H.-J."/>
            <person name="Ramirez L."/>
            <person name="Alfaro M."/>
            <person name="Sun H."/>
            <person name="Tritt A."/>
            <person name="Yoshinaga Y."/>
            <person name="Zwiers L.-H."/>
            <person name="Turgeon B.G."/>
            <person name="Goodwin S.B."/>
            <person name="Spatafora J.W."/>
            <person name="Crous P.W."/>
            <person name="Grigoriev I.V."/>
        </authorList>
    </citation>
    <scope>NUCLEOTIDE SEQUENCE</scope>
    <source>
        <strain evidence="3">IPT5</strain>
    </source>
</reference>
<evidence type="ECO:0000313" key="4">
    <source>
        <dbReference type="Proteomes" id="UP000799423"/>
    </source>
</evidence>
<evidence type="ECO:0000256" key="1">
    <source>
        <dbReference type="SAM" id="MobiDB-lite"/>
    </source>
</evidence>
<dbReference type="Gene3D" id="3.40.50.720">
    <property type="entry name" value="NAD(P)-binding Rossmann-like Domain"/>
    <property type="match status" value="1"/>
</dbReference>
<feature type="compositionally biased region" description="Polar residues" evidence="1">
    <location>
        <begin position="394"/>
        <end position="436"/>
    </location>
</feature>
<gene>
    <name evidence="3" type="ORF">T440DRAFT_498198</name>
</gene>
<dbReference type="OrthoDB" id="1731983at2759"/>
<evidence type="ECO:0000313" key="3">
    <source>
        <dbReference type="EMBL" id="KAF2851657.1"/>
    </source>
</evidence>
<dbReference type="SUPFAM" id="SSF51735">
    <property type="entry name" value="NAD(P)-binding Rossmann-fold domains"/>
    <property type="match status" value="1"/>
</dbReference>
<protein>
    <recommendedName>
        <fullName evidence="2">PRISE-like Rossmann-fold domain-containing protein</fullName>
    </recommendedName>
</protein>
<dbReference type="Proteomes" id="UP000799423">
    <property type="component" value="Unassembled WGS sequence"/>
</dbReference>
<dbReference type="PANTHER" id="PTHR32487:SF0">
    <property type="entry name" value="3-OXO-DELTA(4,5)-STEROID 5-BETA-REDUCTASE"/>
    <property type="match status" value="1"/>
</dbReference>
<dbReference type="EMBL" id="MU006301">
    <property type="protein sequence ID" value="KAF2851657.1"/>
    <property type="molecule type" value="Genomic_DNA"/>
</dbReference>
<proteinExistence type="predicted"/>
<keyword evidence="4" id="KW-1185">Reference proteome</keyword>
<dbReference type="InterPro" id="IPR055222">
    <property type="entry name" value="PRISE-like_Rossmann-fold"/>
</dbReference>
<feature type="domain" description="PRISE-like Rossmann-fold" evidence="2">
    <location>
        <begin position="9"/>
        <end position="380"/>
    </location>
</feature>
<sequence length="436" mass="48743">MPLPKPRVAFVAGCTGVCGNAIVEFLIRQPKEEWSRIFVSSRTPLKNYWQDPRVSFVAMDFLDPVENIIEKLPPSCAEITHAFFAAYVHADTLEGLKQANIPLFANFLTAIDTVAGESLQNVCLQTGGKHYGAHLGPVPVPLSEDMGRYEDNGTNFYYHQEDTMFRLQAQRNWSWNVIQPNAVIGFTPGKNGMSEALTMALYLLINKELGQTPAFPGNKYFYNSVDDNSFAGGLADLSVWASTHEHTKNESFIHVNGDVFVWRYFFKRLGEYFGLDIPPQEDWPEEGTKGYHSKHANSIKMSEWAKDKRPVWEAICEKYGGNKEAFDWGTWAFFDFATGKSWPTISTMTKARKFGWLRQDDTYETWADTFRSFENAGILPSQHLLLADRKPIDQQGSNGHVSNGHASNGHASNGHASNGHASNGHASNGHASNGHV</sequence>
<organism evidence="3 4">
    <name type="scientific">Plenodomus tracheiphilus IPT5</name>
    <dbReference type="NCBI Taxonomy" id="1408161"/>
    <lineage>
        <taxon>Eukaryota</taxon>
        <taxon>Fungi</taxon>
        <taxon>Dikarya</taxon>
        <taxon>Ascomycota</taxon>
        <taxon>Pezizomycotina</taxon>
        <taxon>Dothideomycetes</taxon>
        <taxon>Pleosporomycetidae</taxon>
        <taxon>Pleosporales</taxon>
        <taxon>Pleosporineae</taxon>
        <taxon>Leptosphaeriaceae</taxon>
        <taxon>Plenodomus</taxon>
    </lineage>
</organism>
<dbReference type="AlphaFoldDB" id="A0A6A7BA86"/>
<dbReference type="PANTHER" id="PTHR32487">
    <property type="entry name" value="3-OXO-DELTA(4,5)-STEROID 5-BETA-REDUCTASE"/>
    <property type="match status" value="1"/>
</dbReference>